<evidence type="ECO:0008006" key="11">
    <source>
        <dbReference type="Google" id="ProtNLM"/>
    </source>
</evidence>
<dbReference type="OrthoDB" id="44789at2759"/>
<dbReference type="PANTHER" id="PTHR45711">
    <property type="entry name" value="CHLORIDE CHANNEL PROTEIN"/>
    <property type="match status" value="1"/>
</dbReference>
<dbReference type="InterPro" id="IPR018247">
    <property type="entry name" value="EF_Hand_1_Ca_BS"/>
</dbReference>
<dbReference type="InterPro" id="IPR014743">
    <property type="entry name" value="Cl-channel_core"/>
</dbReference>
<feature type="non-terminal residue" evidence="9">
    <location>
        <position position="723"/>
    </location>
</feature>
<dbReference type="CDD" id="cd03684">
    <property type="entry name" value="ClC_3_like"/>
    <property type="match status" value="1"/>
</dbReference>
<feature type="transmembrane region" description="Helical" evidence="8">
    <location>
        <begin position="246"/>
        <end position="270"/>
    </location>
</feature>
<evidence type="ECO:0000256" key="7">
    <source>
        <dbReference type="ARBA" id="ARBA00023214"/>
    </source>
</evidence>
<dbReference type="InterPro" id="IPR046342">
    <property type="entry name" value="CBS_dom_sf"/>
</dbReference>
<dbReference type="GO" id="GO:0005769">
    <property type="term" value="C:early endosome"/>
    <property type="evidence" value="ECO:0007669"/>
    <property type="project" value="TreeGrafter"/>
</dbReference>
<dbReference type="SUPFAM" id="SSF81340">
    <property type="entry name" value="Clc chloride channel"/>
    <property type="match status" value="1"/>
</dbReference>
<dbReference type="InterPro" id="IPR001807">
    <property type="entry name" value="ClC"/>
</dbReference>
<dbReference type="GeneID" id="30963650"/>
<evidence type="ECO:0000313" key="10">
    <source>
        <dbReference type="Proteomes" id="UP000095038"/>
    </source>
</evidence>
<dbReference type="GO" id="GO:0006878">
    <property type="term" value="P:intracellular copper ion homeostasis"/>
    <property type="evidence" value="ECO:0007669"/>
    <property type="project" value="EnsemblFungi"/>
</dbReference>
<dbReference type="AlphaFoldDB" id="A0A1D2V883"/>
<dbReference type="GO" id="GO:0005247">
    <property type="term" value="F:voltage-gated chloride channel activity"/>
    <property type="evidence" value="ECO:0007669"/>
    <property type="project" value="EnsemblFungi"/>
</dbReference>
<keyword evidence="5" id="KW-0406">Ion transport</keyword>
<name>A0A1D2V883_9ASCO</name>
<keyword evidence="6 8" id="KW-0472">Membrane</keyword>
<feature type="transmembrane region" description="Helical" evidence="8">
    <location>
        <begin position="363"/>
        <end position="380"/>
    </location>
</feature>
<keyword evidence="2" id="KW-0813">Transport</keyword>
<dbReference type="GO" id="GO:0005797">
    <property type="term" value="C:Golgi medial cisterna"/>
    <property type="evidence" value="ECO:0007669"/>
    <property type="project" value="EnsemblFungi"/>
</dbReference>
<evidence type="ECO:0000256" key="4">
    <source>
        <dbReference type="ARBA" id="ARBA00022989"/>
    </source>
</evidence>
<dbReference type="FunFam" id="1.10.3080.10:FF:000011">
    <property type="entry name" value="Chloride channel protein"/>
    <property type="match status" value="1"/>
</dbReference>
<feature type="transmembrane region" description="Helical" evidence="8">
    <location>
        <begin position="425"/>
        <end position="445"/>
    </location>
</feature>
<keyword evidence="3 8" id="KW-0812">Transmembrane</keyword>
<dbReference type="EMBL" id="KV454500">
    <property type="protein sequence ID" value="ODV57881.1"/>
    <property type="molecule type" value="Genomic_DNA"/>
</dbReference>
<organism evidence="9 10">
    <name type="scientific">Ascoidea rubescens DSM 1968</name>
    <dbReference type="NCBI Taxonomy" id="1344418"/>
    <lineage>
        <taxon>Eukaryota</taxon>
        <taxon>Fungi</taxon>
        <taxon>Dikarya</taxon>
        <taxon>Ascomycota</taxon>
        <taxon>Saccharomycotina</taxon>
        <taxon>Saccharomycetes</taxon>
        <taxon>Ascoideaceae</taxon>
        <taxon>Ascoidea</taxon>
    </lineage>
</organism>
<sequence>NLSETKNFNNFKTIDWLNDEIHQSSLNNHTATANNSNIISDVDNLSNNNARVINWWVNFKHSSKNWFILTVIGMIIGIIAASLNLITNFLNDLKFGYCSNHFYLNKSFCCWGESEISCSNWVSYSNPEHYSVLNAISSFLIYLVFSLLFGLIASILVKYIAPFAAGSGISEVKCIVAGFNMNQFLNFKTFLIKSITLPLAIASGLSIGKEGPTVHYAACVGNFVSKFINSDNSNNNFINFNDLKEYITAATAAGVAVAFGAPIGGVLFSLEEISSIFQISTMWKSYFCALIATGILSLINPFRTGQLVLFEIKYNENWKFFEVPIFILLGVFGGIYGLVISKFNKKFIKFRQTYLKNLEIQEILFLILITSTICYFNQFLKKDLTETIEVLFQQCSNDSDSKETDEWSHFVCNFPNLKKFEKFKITSSLFLAIIFRMVLIIISYGCKIPCGIFIPSMAVGATFGRFIGNIIEEIYSNYPNLKIFNNCLPDEKCIIPGTYAYIGAGATLSGITNLTLTCVIIMFELTGALRYIIPTMISIGITRTIIDKYGNGGIADQMIKFNGLPFIDPKEEHNFHNLEVYKIFNNNLGPNETVKGMKLKEINKILKKFDFKTFPIIEIKIDSASKEKIPNDNFNTELLSLNAECVFNNHIPDNSIGIYNNENREVIDFSNKVNFSNITIDIVTSLESLCEIFYKIGPRMIFLIDKGKFISLLTRKDILRIEY</sequence>
<gene>
    <name evidence="9" type="ORF">ASCRUDRAFT_27686</name>
</gene>
<accession>A0A1D2V883</accession>
<dbReference type="GO" id="GO:0006879">
    <property type="term" value="P:intracellular iron ion homeostasis"/>
    <property type="evidence" value="ECO:0007669"/>
    <property type="project" value="EnsemblFungi"/>
</dbReference>
<protein>
    <recommendedName>
        <fullName evidence="11">Chloride channel protein</fullName>
    </recommendedName>
</protein>
<feature type="transmembrane region" description="Helical" evidence="8">
    <location>
        <begin position="282"/>
        <end position="303"/>
    </location>
</feature>
<dbReference type="Pfam" id="PF00654">
    <property type="entry name" value="Voltage_CLC"/>
    <property type="match status" value="1"/>
</dbReference>
<feature type="transmembrane region" description="Helical" evidence="8">
    <location>
        <begin position="139"/>
        <end position="161"/>
    </location>
</feature>
<evidence type="ECO:0000313" key="9">
    <source>
        <dbReference type="EMBL" id="ODV57881.1"/>
    </source>
</evidence>
<dbReference type="RefSeq" id="XP_020044188.1">
    <property type="nucleotide sequence ID" value="XM_020190014.1"/>
</dbReference>
<reference evidence="10" key="1">
    <citation type="submission" date="2016-05" db="EMBL/GenBank/DDBJ databases">
        <title>Comparative genomics of biotechnologically important yeasts.</title>
        <authorList>
            <consortium name="DOE Joint Genome Institute"/>
            <person name="Riley R."/>
            <person name="Haridas S."/>
            <person name="Wolfe K.H."/>
            <person name="Lopes M.R."/>
            <person name="Hittinger C.T."/>
            <person name="Goker M."/>
            <person name="Salamov A."/>
            <person name="Wisecaver J."/>
            <person name="Long T.M."/>
            <person name="Aerts A.L."/>
            <person name="Barry K."/>
            <person name="Choi C."/>
            <person name="Clum A."/>
            <person name="Coughlan A.Y."/>
            <person name="Deshpande S."/>
            <person name="Douglass A.P."/>
            <person name="Hanson S.J."/>
            <person name="Klenk H.-P."/>
            <person name="Labutti K."/>
            <person name="Lapidus A."/>
            <person name="Lindquist E."/>
            <person name="Lipzen A."/>
            <person name="Meier-Kolthoff J.P."/>
            <person name="Ohm R.A."/>
            <person name="Otillar R.P."/>
            <person name="Pangilinan J."/>
            <person name="Peng Y."/>
            <person name="Rokas A."/>
            <person name="Rosa C.A."/>
            <person name="Scheuner C."/>
            <person name="Sibirny A.A."/>
            <person name="Slot J.C."/>
            <person name="Stielow J.B."/>
            <person name="Sun H."/>
            <person name="Kurtzman C.P."/>
            <person name="Blackwell M."/>
            <person name="Grigoriev I.V."/>
            <person name="Jeffries T.W."/>
        </authorList>
    </citation>
    <scope>NUCLEOTIDE SEQUENCE [LARGE SCALE GENOMIC DNA]</scope>
    <source>
        <strain evidence="10">DSM 1968</strain>
    </source>
</reference>
<dbReference type="FunCoup" id="A0A1D2V883">
    <property type="interactions" value="339"/>
</dbReference>
<evidence type="ECO:0000256" key="2">
    <source>
        <dbReference type="ARBA" id="ARBA00022448"/>
    </source>
</evidence>
<dbReference type="SUPFAM" id="SSF54631">
    <property type="entry name" value="CBS-domain pair"/>
    <property type="match status" value="1"/>
</dbReference>
<evidence type="ECO:0000256" key="8">
    <source>
        <dbReference type="SAM" id="Phobius"/>
    </source>
</evidence>
<keyword evidence="7" id="KW-0868">Chloride</keyword>
<evidence type="ECO:0000256" key="5">
    <source>
        <dbReference type="ARBA" id="ARBA00023065"/>
    </source>
</evidence>
<proteinExistence type="predicted"/>
<dbReference type="GO" id="GO:0005886">
    <property type="term" value="C:plasma membrane"/>
    <property type="evidence" value="ECO:0007669"/>
    <property type="project" value="EnsemblFungi"/>
</dbReference>
<evidence type="ECO:0000256" key="6">
    <source>
        <dbReference type="ARBA" id="ARBA00023136"/>
    </source>
</evidence>
<evidence type="ECO:0000256" key="3">
    <source>
        <dbReference type="ARBA" id="ARBA00022692"/>
    </source>
</evidence>
<dbReference type="GO" id="GO:0005783">
    <property type="term" value="C:endoplasmic reticulum"/>
    <property type="evidence" value="ECO:0007669"/>
    <property type="project" value="EnsemblFungi"/>
</dbReference>
<feature type="transmembrane region" description="Helical" evidence="8">
    <location>
        <begin position="323"/>
        <end position="343"/>
    </location>
</feature>
<keyword evidence="4 8" id="KW-1133">Transmembrane helix</keyword>
<dbReference type="PANTHER" id="PTHR45711:SF9">
    <property type="entry name" value="ANION_PROTON EXCHANGE TRANSPORTER GEF1"/>
    <property type="match status" value="1"/>
</dbReference>
<feature type="transmembrane region" description="Helical" evidence="8">
    <location>
        <begin position="66"/>
        <end position="86"/>
    </location>
</feature>
<feature type="non-terminal residue" evidence="9">
    <location>
        <position position="1"/>
    </location>
</feature>
<feature type="transmembrane region" description="Helical" evidence="8">
    <location>
        <begin position="190"/>
        <end position="208"/>
    </location>
</feature>
<dbReference type="GO" id="GO:0034756">
    <property type="term" value="P:regulation of iron ion transport"/>
    <property type="evidence" value="ECO:0007669"/>
    <property type="project" value="EnsemblFungi"/>
</dbReference>
<keyword evidence="10" id="KW-1185">Reference proteome</keyword>
<comment type="subcellular location">
    <subcellularLocation>
        <location evidence="1">Membrane</location>
        <topology evidence="1">Multi-pass membrane protein</topology>
    </subcellularLocation>
</comment>
<evidence type="ECO:0000256" key="1">
    <source>
        <dbReference type="ARBA" id="ARBA00004141"/>
    </source>
</evidence>
<dbReference type="InParanoid" id="A0A1D2V883"/>
<dbReference type="Proteomes" id="UP000095038">
    <property type="component" value="Unassembled WGS sequence"/>
</dbReference>
<dbReference type="PROSITE" id="PS00018">
    <property type="entry name" value="EF_HAND_1"/>
    <property type="match status" value="1"/>
</dbReference>
<dbReference type="GO" id="GO:0000324">
    <property type="term" value="C:fungal-type vacuole"/>
    <property type="evidence" value="ECO:0007669"/>
    <property type="project" value="EnsemblFungi"/>
</dbReference>
<dbReference type="STRING" id="1344418.A0A1D2V883"/>
<dbReference type="PRINTS" id="PR00762">
    <property type="entry name" value="CLCHANNEL"/>
</dbReference>
<dbReference type="Gene3D" id="1.10.3080.10">
    <property type="entry name" value="Clc chloride channel"/>
    <property type="match status" value="1"/>
</dbReference>